<evidence type="ECO:0000313" key="3">
    <source>
        <dbReference type="EMBL" id="WFP95205.1"/>
    </source>
</evidence>
<evidence type="ECO:0000256" key="1">
    <source>
        <dbReference type="SAM" id="Phobius"/>
    </source>
</evidence>
<dbReference type="Proteomes" id="UP001055460">
    <property type="component" value="Plasmid pB"/>
</dbReference>
<evidence type="ECO:0000313" key="4">
    <source>
        <dbReference type="Proteomes" id="UP001055460"/>
    </source>
</evidence>
<keyword evidence="2" id="KW-0614">Plasmid</keyword>
<evidence type="ECO:0008006" key="6">
    <source>
        <dbReference type="Google" id="ProtNLM"/>
    </source>
</evidence>
<reference evidence="3 5" key="2">
    <citation type="submission" date="2023-03" db="EMBL/GenBank/DDBJ databases">
        <title>Comparative genome and transcriptome analysis combination mining strategies for increasing vitamin B12 production of Ensifer adhaerens strain.</title>
        <authorList>
            <person name="Yongheng L."/>
        </authorList>
    </citation>
    <scope>NUCLEOTIDE SEQUENCE [LARGE SCALE GENOMIC DNA]</scope>
    <source>
        <strain evidence="3 5">Casida A-T305</strain>
        <plasmid evidence="3 5">unnamedB</plasmid>
    </source>
</reference>
<evidence type="ECO:0000313" key="5">
    <source>
        <dbReference type="Proteomes" id="UP001214094"/>
    </source>
</evidence>
<dbReference type="GeneID" id="29522893"/>
<accession>A0A9Q9DDT1</accession>
<sequence length="143" mass="15438">MASVDHWRLRCRAGMVALYGTAGVLHMAVPAPFVAITPSWVPDAPQMILLTGLCEIAGAIGLLIPALRKYAGIALALYAVLVFPANIKHALDSLTAPEVAPWQWLYHAVRLPLQPVVVWLAVFAGGVVTWPLRCNRPRRQAGG</sequence>
<geneLocation type="plasmid" evidence="3 5">
    <name>unnamedB</name>
</geneLocation>
<reference evidence="2" key="1">
    <citation type="submission" date="2022-06" db="EMBL/GenBank/DDBJ databases">
        <title>Physiological and biochemical characterization and genomic elucidation of a strain of the genus Ensifer adhaerens M8 that combines arsenic oxidation and chromium reduction.</title>
        <authorList>
            <person name="Li X."/>
            <person name="Yu c."/>
        </authorList>
    </citation>
    <scope>NUCLEOTIDE SEQUENCE</scope>
    <source>
        <strain evidence="2">M8</strain>
        <plasmid evidence="2">pB</plasmid>
    </source>
</reference>
<dbReference type="EMBL" id="CP098809">
    <property type="protein sequence ID" value="USJ27292.1"/>
    <property type="molecule type" value="Genomic_DNA"/>
</dbReference>
<gene>
    <name evidence="2" type="ORF">NE863_33005</name>
    <name evidence="3" type="ORF">P4B07_29575</name>
</gene>
<dbReference type="KEGG" id="eah:FA04_29150"/>
<keyword evidence="1" id="KW-1133">Transmembrane helix</keyword>
<dbReference type="EMBL" id="CP121310">
    <property type="protein sequence ID" value="WFP95205.1"/>
    <property type="molecule type" value="Genomic_DNA"/>
</dbReference>
<feature type="transmembrane region" description="Helical" evidence="1">
    <location>
        <begin position="111"/>
        <end position="132"/>
    </location>
</feature>
<keyword evidence="1" id="KW-0812">Transmembrane</keyword>
<feature type="transmembrane region" description="Helical" evidence="1">
    <location>
        <begin position="71"/>
        <end position="91"/>
    </location>
</feature>
<feature type="transmembrane region" description="Helical" evidence="1">
    <location>
        <begin position="16"/>
        <end position="41"/>
    </location>
</feature>
<feature type="transmembrane region" description="Helical" evidence="1">
    <location>
        <begin position="47"/>
        <end position="64"/>
    </location>
</feature>
<protein>
    <recommendedName>
        <fullName evidence="6">DoxX family protein</fullName>
    </recommendedName>
</protein>
<dbReference type="PANTHER" id="PTHR36974:SF1">
    <property type="entry name" value="DOXX FAMILY MEMBRANE PROTEIN"/>
    <property type="match status" value="1"/>
</dbReference>
<keyword evidence="5" id="KW-1185">Reference proteome</keyword>
<geneLocation type="plasmid" evidence="2 4">
    <name>pB</name>
</geneLocation>
<dbReference type="PANTHER" id="PTHR36974">
    <property type="entry name" value="MEMBRANE PROTEIN-RELATED"/>
    <property type="match status" value="1"/>
</dbReference>
<dbReference type="AlphaFoldDB" id="A0A9Q9DDT1"/>
<dbReference type="RefSeq" id="WP_034798570.1">
    <property type="nucleotide sequence ID" value="NZ_CP015882.1"/>
</dbReference>
<keyword evidence="1" id="KW-0472">Membrane</keyword>
<proteinExistence type="predicted"/>
<dbReference type="Proteomes" id="UP001214094">
    <property type="component" value="Plasmid unnamedB"/>
</dbReference>
<name>A0A9Q9DDT1_ENSAD</name>
<organism evidence="2 4">
    <name type="scientific">Ensifer adhaerens</name>
    <name type="common">Sinorhizobium morelense</name>
    <dbReference type="NCBI Taxonomy" id="106592"/>
    <lineage>
        <taxon>Bacteria</taxon>
        <taxon>Pseudomonadati</taxon>
        <taxon>Pseudomonadota</taxon>
        <taxon>Alphaproteobacteria</taxon>
        <taxon>Hyphomicrobiales</taxon>
        <taxon>Rhizobiaceae</taxon>
        <taxon>Sinorhizobium/Ensifer group</taxon>
        <taxon>Ensifer</taxon>
    </lineage>
</organism>
<evidence type="ECO:0000313" key="2">
    <source>
        <dbReference type="EMBL" id="USJ27292.1"/>
    </source>
</evidence>